<protein>
    <submittedName>
        <fullName evidence="1">RCG21728</fullName>
    </submittedName>
</protein>
<accession>A6J0L0</accession>
<reference evidence="1 2" key="1">
    <citation type="submission" date="2005-07" db="EMBL/GenBank/DDBJ databases">
        <authorList>
            <person name="Mural R.J."/>
            <person name="Li P.W."/>
            <person name="Adams M.D."/>
            <person name="Amanatides P.G."/>
            <person name="Baden-Tillson H."/>
            <person name="Barnstead M."/>
            <person name="Chin S.H."/>
            <person name="Dew I."/>
            <person name="Evans C.A."/>
            <person name="Ferriera S."/>
            <person name="Flanigan M."/>
            <person name="Fosler C."/>
            <person name="Glodek A."/>
            <person name="Gu Z."/>
            <person name="Holt R.A."/>
            <person name="Jennings D."/>
            <person name="Kraft C.L."/>
            <person name="Lu F."/>
            <person name="Nguyen T."/>
            <person name="Nusskern D.R."/>
            <person name="Pfannkoch C.M."/>
            <person name="Sitter C."/>
            <person name="Sutton G.G."/>
            <person name="Venter J.C."/>
            <person name="Wang Z."/>
            <person name="Woodage T."/>
            <person name="Zheng X.H."/>
            <person name="Zhong F."/>
        </authorList>
    </citation>
    <scope>NUCLEOTIDE SEQUENCE [LARGE SCALE GENOMIC DNA]</scope>
    <source>
        <strain>BN</strain>
        <strain evidence="2">Sprague-Dawley</strain>
    </source>
</reference>
<evidence type="ECO:0000313" key="2">
    <source>
        <dbReference type="Proteomes" id="UP000234681"/>
    </source>
</evidence>
<sequence length="31" mass="3514">MGELVDHLALHSPVIRNCKTVYRRAANPPVR</sequence>
<evidence type="ECO:0000313" key="1">
    <source>
        <dbReference type="EMBL" id="EDM13449.1"/>
    </source>
</evidence>
<dbReference type="AlphaFoldDB" id="A6J0L0"/>
<proteinExistence type="predicted"/>
<dbReference type="Proteomes" id="UP000234681">
    <property type="component" value="Chromosome 12"/>
</dbReference>
<feature type="non-terminal residue" evidence="1">
    <location>
        <position position="31"/>
    </location>
</feature>
<gene>
    <name evidence="1" type="ORF">rCG_21728</name>
</gene>
<name>A6J0L0_RAT</name>
<organism evidence="1 2">
    <name type="scientific">Rattus norvegicus</name>
    <name type="common">Rat</name>
    <dbReference type="NCBI Taxonomy" id="10116"/>
    <lineage>
        <taxon>Eukaryota</taxon>
        <taxon>Metazoa</taxon>
        <taxon>Chordata</taxon>
        <taxon>Craniata</taxon>
        <taxon>Vertebrata</taxon>
        <taxon>Euteleostomi</taxon>
        <taxon>Mammalia</taxon>
        <taxon>Eutheria</taxon>
        <taxon>Euarchontoglires</taxon>
        <taxon>Glires</taxon>
        <taxon>Rodentia</taxon>
        <taxon>Myomorpha</taxon>
        <taxon>Muroidea</taxon>
        <taxon>Muridae</taxon>
        <taxon>Murinae</taxon>
        <taxon>Rattus</taxon>
    </lineage>
</organism>
<dbReference type="EMBL" id="CH473973">
    <property type="protein sequence ID" value="EDM13449.1"/>
    <property type="molecule type" value="Genomic_DNA"/>
</dbReference>